<feature type="compositionally biased region" description="Polar residues" evidence="1">
    <location>
        <begin position="345"/>
        <end position="357"/>
    </location>
</feature>
<reference evidence="2" key="1">
    <citation type="submission" date="2022-11" db="EMBL/GenBank/DDBJ databases">
        <title>Chromosomal genome sequence assembly and mating type (MAT) locus characterization of the leprose asexual lichenized fungus Lepraria neglecta (Nyl.) Erichsen.</title>
        <authorList>
            <person name="Allen J.L."/>
            <person name="Pfeffer B."/>
        </authorList>
    </citation>
    <scope>NUCLEOTIDE SEQUENCE</scope>
    <source>
        <strain evidence="2">Allen 5258</strain>
    </source>
</reference>
<feature type="compositionally biased region" description="Polar residues" evidence="1">
    <location>
        <begin position="420"/>
        <end position="446"/>
    </location>
</feature>
<evidence type="ECO:0000256" key="1">
    <source>
        <dbReference type="SAM" id="MobiDB-lite"/>
    </source>
</evidence>
<dbReference type="EMBL" id="JASNWA010000004">
    <property type="protein sequence ID" value="KAK3175892.1"/>
    <property type="molecule type" value="Genomic_DNA"/>
</dbReference>
<protein>
    <submittedName>
        <fullName evidence="2">Uncharacterized protein</fullName>
    </submittedName>
</protein>
<feature type="compositionally biased region" description="Low complexity" evidence="1">
    <location>
        <begin position="285"/>
        <end position="317"/>
    </location>
</feature>
<feature type="compositionally biased region" description="Basic and acidic residues" evidence="1">
    <location>
        <begin position="563"/>
        <end position="575"/>
    </location>
</feature>
<feature type="compositionally biased region" description="Acidic residues" evidence="1">
    <location>
        <begin position="580"/>
        <end position="591"/>
    </location>
</feature>
<keyword evidence="3" id="KW-1185">Reference proteome</keyword>
<evidence type="ECO:0000313" key="3">
    <source>
        <dbReference type="Proteomes" id="UP001276659"/>
    </source>
</evidence>
<feature type="compositionally biased region" description="Basic and acidic residues" evidence="1">
    <location>
        <begin position="272"/>
        <end position="282"/>
    </location>
</feature>
<feature type="compositionally biased region" description="Polar residues" evidence="1">
    <location>
        <begin position="390"/>
        <end position="408"/>
    </location>
</feature>
<feature type="region of interest" description="Disordered" evidence="1">
    <location>
        <begin position="93"/>
        <end position="197"/>
    </location>
</feature>
<sequence length="605" mass="66544">MFQRFLLEDGNVTFAIGTKNGDVVNRNPGEVPLRKIFDFVTPAELERFENQDFIEEDDCEEQERLAKMLRKKAPGRPRKNPLFGDTIFREQSTLSSGLINSKRPHGRPRRNTVSAPSFNGPQPGLEVRIPTGLRTSSMVPDSESSGEIESTPRRQQYSMVAASGLAPPEISEEETSREVSMAGTQSPDVEPSSKRRKLESRAILQYLAPTSTPMVRIPLDVRPKAISHPAQISTQSRLVALTEDKTGSEEVDTIKPLSYDGPKDSSPMLGIDDGRLQSRDNEQNSPASSSSDSLIESIIVPRTQQSQSQPSQATQKQANSIDNLFSLKASPRSASDLSPFRNKAGDSTSSTQHTPPNKSRPRKVSLTPHFPHEMTYNHNSYSPTDIRPASSVSVETKNSSLPTQTQASPHERKRSPEPVESSNPMSKPSRTSVSSPLKPLQPTNYITKFFRPKSIPVKTPQLMEEEDDDESYDPIAHSSSPDNLSSEVLVVQRHAQGGSETNYSTAHTHDEPSKQFTTNQSEEVESDSEDDDNSVELELVSESIARARAASSTRKPLGDLEMQDAKSGDESKSDGKTGPGEDESSEEESNESDSLSSEALVVRRN</sequence>
<accession>A0AAD9ZCS2</accession>
<name>A0AAD9ZCS2_9LECA</name>
<proteinExistence type="predicted"/>
<feature type="compositionally biased region" description="Acidic residues" evidence="1">
    <location>
        <begin position="522"/>
        <end position="535"/>
    </location>
</feature>
<feature type="compositionally biased region" description="Acidic residues" evidence="1">
    <location>
        <begin position="463"/>
        <end position="472"/>
    </location>
</feature>
<dbReference type="Proteomes" id="UP001276659">
    <property type="component" value="Unassembled WGS sequence"/>
</dbReference>
<feature type="compositionally biased region" description="Polar residues" evidence="1">
    <location>
        <begin position="111"/>
        <end position="120"/>
    </location>
</feature>
<comment type="caution">
    <text evidence="2">The sequence shown here is derived from an EMBL/GenBank/DDBJ whole genome shotgun (WGS) entry which is preliminary data.</text>
</comment>
<organism evidence="2 3">
    <name type="scientific">Lepraria neglecta</name>
    <dbReference type="NCBI Taxonomy" id="209136"/>
    <lineage>
        <taxon>Eukaryota</taxon>
        <taxon>Fungi</taxon>
        <taxon>Dikarya</taxon>
        <taxon>Ascomycota</taxon>
        <taxon>Pezizomycotina</taxon>
        <taxon>Lecanoromycetes</taxon>
        <taxon>OSLEUM clade</taxon>
        <taxon>Lecanoromycetidae</taxon>
        <taxon>Lecanorales</taxon>
        <taxon>Lecanorineae</taxon>
        <taxon>Stereocaulaceae</taxon>
        <taxon>Lepraria</taxon>
    </lineage>
</organism>
<gene>
    <name evidence="2" type="ORF">OEA41_007214</name>
</gene>
<feature type="compositionally biased region" description="Polar residues" evidence="1">
    <location>
        <begin position="477"/>
        <end position="486"/>
    </location>
</feature>
<feature type="compositionally biased region" description="Polar residues" evidence="1">
    <location>
        <begin position="133"/>
        <end position="158"/>
    </location>
</feature>
<dbReference type="AlphaFoldDB" id="A0AAD9ZCS2"/>
<evidence type="ECO:0000313" key="2">
    <source>
        <dbReference type="EMBL" id="KAK3175892.1"/>
    </source>
</evidence>
<feature type="compositionally biased region" description="Low complexity" evidence="1">
    <location>
        <begin position="536"/>
        <end position="554"/>
    </location>
</feature>
<feature type="region of interest" description="Disordered" evidence="1">
    <location>
        <begin position="243"/>
        <end position="317"/>
    </location>
</feature>
<feature type="region of interest" description="Disordered" evidence="1">
    <location>
        <begin position="331"/>
        <end position="605"/>
    </location>
</feature>